<dbReference type="AlphaFoldDB" id="A0A8T0PG28"/>
<dbReference type="EMBL" id="CM029051">
    <property type="protein sequence ID" value="KAG2561247.1"/>
    <property type="molecule type" value="Genomic_DNA"/>
</dbReference>
<dbReference type="Gene3D" id="3.30.497.10">
    <property type="entry name" value="Antithrombin, subunit I, domain 2"/>
    <property type="match status" value="1"/>
</dbReference>
<dbReference type="InterPro" id="IPR000215">
    <property type="entry name" value="Serpin_fam"/>
</dbReference>
<accession>A0A8T0PG28</accession>
<dbReference type="InterPro" id="IPR036186">
    <property type="entry name" value="Serpin_sf"/>
</dbReference>
<dbReference type="GO" id="GO:0005615">
    <property type="term" value="C:extracellular space"/>
    <property type="evidence" value="ECO:0007669"/>
    <property type="project" value="InterPro"/>
</dbReference>
<feature type="domain" description="Serpin" evidence="3">
    <location>
        <begin position="1"/>
        <end position="237"/>
    </location>
</feature>
<comment type="similarity">
    <text evidence="1 2">Belongs to the serpin family.</text>
</comment>
<dbReference type="PANTHER" id="PTHR11461">
    <property type="entry name" value="SERINE PROTEASE INHIBITOR, SERPIN"/>
    <property type="match status" value="1"/>
</dbReference>
<organism evidence="4 5">
    <name type="scientific">Panicum virgatum</name>
    <name type="common">Blackwell switchgrass</name>
    <dbReference type="NCBI Taxonomy" id="38727"/>
    <lineage>
        <taxon>Eukaryota</taxon>
        <taxon>Viridiplantae</taxon>
        <taxon>Streptophyta</taxon>
        <taxon>Embryophyta</taxon>
        <taxon>Tracheophyta</taxon>
        <taxon>Spermatophyta</taxon>
        <taxon>Magnoliopsida</taxon>
        <taxon>Liliopsida</taxon>
        <taxon>Poales</taxon>
        <taxon>Poaceae</taxon>
        <taxon>PACMAD clade</taxon>
        <taxon>Panicoideae</taxon>
        <taxon>Panicodae</taxon>
        <taxon>Paniceae</taxon>
        <taxon>Panicinae</taxon>
        <taxon>Panicum</taxon>
        <taxon>Panicum sect. Hiantes</taxon>
    </lineage>
</organism>
<dbReference type="Gene3D" id="2.30.39.10">
    <property type="entry name" value="Alpha-1-antitrypsin, domain 1"/>
    <property type="match status" value="1"/>
</dbReference>
<dbReference type="Pfam" id="PF00079">
    <property type="entry name" value="Serpin"/>
    <property type="match status" value="1"/>
</dbReference>
<sequence>MWHDATCVILPGFRDAAAKSYKAETRAVDLRNEPEKAVCEINSWVAAATNNLIDSILAPASLQEDTSLVLANAIYFKGRWEKPFDEADTVADKFYHIDGSAAAGVWFMRSRSSQFVSVHDGLKVLKLPYKSPLPRQQYTAADDQVPRYSMYVFLPDARDGLPDLVARMTSMPGFWRHRLPETRVPVGEFRLPKFKLSFSGSLRRVLRDGMGIRAALDAWQADLSDMAIDNDSGMPLFAYEICH</sequence>
<dbReference type="SUPFAM" id="SSF56574">
    <property type="entry name" value="Serpins"/>
    <property type="match status" value="1"/>
</dbReference>
<keyword evidence="5" id="KW-1185">Reference proteome</keyword>
<dbReference type="GO" id="GO:0004867">
    <property type="term" value="F:serine-type endopeptidase inhibitor activity"/>
    <property type="evidence" value="ECO:0007669"/>
    <property type="project" value="InterPro"/>
</dbReference>
<gene>
    <name evidence="4" type="ORF">PVAP13_8KG125400</name>
</gene>
<protein>
    <recommendedName>
        <fullName evidence="3">Serpin domain-containing protein</fullName>
    </recommendedName>
</protein>
<dbReference type="Proteomes" id="UP000823388">
    <property type="component" value="Chromosome 8K"/>
</dbReference>
<reference evidence="4" key="1">
    <citation type="submission" date="2020-05" db="EMBL/GenBank/DDBJ databases">
        <title>WGS assembly of Panicum virgatum.</title>
        <authorList>
            <person name="Lovell J.T."/>
            <person name="Jenkins J."/>
            <person name="Shu S."/>
            <person name="Juenger T.E."/>
            <person name="Schmutz J."/>
        </authorList>
    </citation>
    <scope>NUCLEOTIDE SEQUENCE</scope>
    <source>
        <strain evidence="4">AP13</strain>
    </source>
</reference>
<name>A0A8T0PG28_PANVG</name>
<dbReference type="PANTHER" id="PTHR11461:SF379">
    <property type="entry name" value="SERPIN DOMAIN-CONTAINING PROTEIN"/>
    <property type="match status" value="1"/>
</dbReference>
<evidence type="ECO:0000256" key="2">
    <source>
        <dbReference type="RuleBase" id="RU000411"/>
    </source>
</evidence>
<dbReference type="InterPro" id="IPR023796">
    <property type="entry name" value="Serpin_dom"/>
</dbReference>
<dbReference type="SMART" id="SM00093">
    <property type="entry name" value="SERPIN"/>
    <property type="match status" value="1"/>
</dbReference>
<evidence type="ECO:0000313" key="5">
    <source>
        <dbReference type="Proteomes" id="UP000823388"/>
    </source>
</evidence>
<evidence type="ECO:0000259" key="3">
    <source>
        <dbReference type="SMART" id="SM00093"/>
    </source>
</evidence>
<evidence type="ECO:0000256" key="1">
    <source>
        <dbReference type="ARBA" id="ARBA00009500"/>
    </source>
</evidence>
<proteinExistence type="inferred from homology"/>
<comment type="caution">
    <text evidence="4">The sequence shown here is derived from an EMBL/GenBank/DDBJ whole genome shotgun (WGS) entry which is preliminary data.</text>
</comment>
<evidence type="ECO:0000313" key="4">
    <source>
        <dbReference type="EMBL" id="KAG2561247.1"/>
    </source>
</evidence>
<dbReference type="InterPro" id="IPR042178">
    <property type="entry name" value="Serpin_sf_1"/>
</dbReference>
<dbReference type="InterPro" id="IPR042185">
    <property type="entry name" value="Serpin_sf_2"/>
</dbReference>